<comment type="caution">
    <text evidence="2">The sequence shown here is derived from an EMBL/GenBank/DDBJ whole genome shotgun (WGS) entry which is preliminary data.</text>
</comment>
<proteinExistence type="predicted"/>
<dbReference type="EMBL" id="VSSQ01104626">
    <property type="protein sequence ID" value="MPN45038.1"/>
    <property type="molecule type" value="Genomic_DNA"/>
</dbReference>
<gene>
    <name evidence="2" type="ORF">SDC9_192605</name>
</gene>
<feature type="coiled-coil region" evidence="1">
    <location>
        <begin position="94"/>
        <end position="144"/>
    </location>
</feature>
<name>A0A645I1B3_9ZZZZ</name>
<sequence>MERVEGHRRQPLLPEEKTKPVHLRGGAENFMKVTTLHALYIHTLYQFGFIPKNSNKKIPVELREDIIKLNSIIAETRLLGRNHIDNDEQLFAYRKKAEGQIDMLSEQRQKLRNRLRRCSDEDEISSVKEKVSSLSSEISKLRREVKLCDNIAVRSGVLQEKHSQIYIRENNERKDDRTNEQFRRRS</sequence>
<dbReference type="AlphaFoldDB" id="A0A645I1B3"/>
<keyword evidence="1" id="KW-0175">Coiled coil</keyword>
<protein>
    <submittedName>
        <fullName evidence="2">Uncharacterized protein</fullName>
    </submittedName>
</protein>
<organism evidence="2">
    <name type="scientific">bioreactor metagenome</name>
    <dbReference type="NCBI Taxonomy" id="1076179"/>
    <lineage>
        <taxon>unclassified sequences</taxon>
        <taxon>metagenomes</taxon>
        <taxon>ecological metagenomes</taxon>
    </lineage>
</organism>
<evidence type="ECO:0000313" key="2">
    <source>
        <dbReference type="EMBL" id="MPN45038.1"/>
    </source>
</evidence>
<accession>A0A645I1B3</accession>
<reference evidence="2" key="1">
    <citation type="submission" date="2019-08" db="EMBL/GenBank/DDBJ databases">
        <authorList>
            <person name="Kucharzyk K."/>
            <person name="Murdoch R.W."/>
            <person name="Higgins S."/>
            <person name="Loffler F."/>
        </authorList>
    </citation>
    <scope>NUCLEOTIDE SEQUENCE</scope>
</reference>
<evidence type="ECO:0000256" key="1">
    <source>
        <dbReference type="SAM" id="Coils"/>
    </source>
</evidence>